<dbReference type="SMART" id="SM00047">
    <property type="entry name" value="LYZ2"/>
    <property type="match status" value="1"/>
</dbReference>
<dbReference type="InterPro" id="IPR051056">
    <property type="entry name" value="Glycosyl_Hydrolase_73"/>
</dbReference>
<evidence type="ECO:0000259" key="3">
    <source>
        <dbReference type="SMART" id="SM00047"/>
    </source>
</evidence>
<organism evidence="4 5">
    <name type="scientific">Chitinophaga horti</name>
    <dbReference type="NCBI Taxonomy" id="2920382"/>
    <lineage>
        <taxon>Bacteria</taxon>
        <taxon>Pseudomonadati</taxon>
        <taxon>Bacteroidota</taxon>
        <taxon>Chitinophagia</taxon>
        <taxon>Chitinophagales</taxon>
        <taxon>Chitinophagaceae</taxon>
        <taxon>Chitinophaga</taxon>
    </lineage>
</organism>
<dbReference type="Pfam" id="PF01832">
    <property type="entry name" value="Glucosaminidase"/>
    <property type="match status" value="1"/>
</dbReference>
<evidence type="ECO:0000256" key="1">
    <source>
        <dbReference type="ARBA" id="ARBA00022801"/>
    </source>
</evidence>
<dbReference type="Proteomes" id="UP001162741">
    <property type="component" value="Chromosome"/>
</dbReference>
<reference evidence="4" key="1">
    <citation type="submission" date="2022-10" db="EMBL/GenBank/DDBJ databases">
        <title>Chitinophaga sp. nov., isolated from soil.</title>
        <authorList>
            <person name="Jeon C.O."/>
        </authorList>
    </citation>
    <scope>NUCLEOTIDE SEQUENCE</scope>
    <source>
        <strain evidence="4">R8</strain>
    </source>
</reference>
<evidence type="ECO:0000256" key="2">
    <source>
        <dbReference type="SAM" id="SignalP"/>
    </source>
</evidence>
<gene>
    <name evidence="4" type="ORF">MKQ68_19385</name>
</gene>
<keyword evidence="5" id="KW-1185">Reference proteome</keyword>
<protein>
    <submittedName>
        <fullName evidence="4">Glucosaminidase domain-containing protein</fullName>
    </submittedName>
</protein>
<evidence type="ECO:0000313" key="4">
    <source>
        <dbReference type="EMBL" id="UYQ92253.1"/>
    </source>
</evidence>
<keyword evidence="2" id="KW-0732">Signal</keyword>
<keyword evidence="1" id="KW-0378">Hydrolase</keyword>
<sequence>MRLRKHIRRTLLIGGLCVCSMFAHAQTRTAKAYIKEYSPVAVSLMQETGIPASVMIGVAMLESGMGTSRNAKMLKNHFGIVGKNNLAKRGETYRSKYREYKSVDESYKHFARVIAKKKWFSQLKGTTDVAVWLKHMSHSGYSSAGDIWITRVSAMIKRYKLYELDGNLELAKE</sequence>
<dbReference type="Gene3D" id="1.10.530.10">
    <property type="match status" value="1"/>
</dbReference>
<dbReference type="EMBL" id="CP107006">
    <property type="protein sequence ID" value="UYQ92253.1"/>
    <property type="molecule type" value="Genomic_DNA"/>
</dbReference>
<evidence type="ECO:0000313" key="5">
    <source>
        <dbReference type="Proteomes" id="UP001162741"/>
    </source>
</evidence>
<proteinExistence type="predicted"/>
<feature type="signal peptide" evidence="2">
    <location>
        <begin position="1"/>
        <end position="25"/>
    </location>
</feature>
<feature type="chain" id="PRO_5045543661" evidence="2">
    <location>
        <begin position="26"/>
        <end position="173"/>
    </location>
</feature>
<dbReference type="RefSeq" id="WP_264280546.1">
    <property type="nucleotide sequence ID" value="NZ_CP107006.1"/>
</dbReference>
<name>A0ABY6IXZ8_9BACT</name>
<feature type="domain" description="Mannosyl-glycoprotein endo-beta-N-acetylglucosamidase-like" evidence="3">
    <location>
        <begin position="22"/>
        <end position="165"/>
    </location>
</feature>
<dbReference type="PANTHER" id="PTHR33308:SF9">
    <property type="entry name" value="PEPTIDOGLYCAN HYDROLASE FLGJ"/>
    <property type="match status" value="1"/>
</dbReference>
<accession>A0ABY6IXZ8</accession>
<dbReference type="PANTHER" id="PTHR33308">
    <property type="entry name" value="PEPTIDOGLYCAN HYDROLASE FLGJ"/>
    <property type="match status" value="1"/>
</dbReference>
<dbReference type="InterPro" id="IPR002901">
    <property type="entry name" value="MGlyc_endo_b_GlcNAc-like_dom"/>
</dbReference>